<evidence type="ECO:0000256" key="4">
    <source>
        <dbReference type="ARBA" id="ARBA00022692"/>
    </source>
</evidence>
<feature type="transmembrane region" description="Helical" evidence="7">
    <location>
        <begin position="140"/>
        <end position="170"/>
    </location>
</feature>
<evidence type="ECO:0000256" key="7">
    <source>
        <dbReference type="SAM" id="Phobius"/>
    </source>
</evidence>
<feature type="transmembrane region" description="Helical" evidence="7">
    <location>
        <begin position="109"/>
        <end position="128"/>
    </location>
</feature>
<evidence type="ECO:0000256" key="1">
    <source>
        <dbReference type="ARBA" id="ARBA00004651"/>
    </source>
</evidence>
<feature type="transmembrane region" description="Helical" evidence="7">
    <location>
        <begin position="47"/>
        <end position="67"/>
    </location>
</feature>
<gene>
    <name evidence="8" type="ORF">NND69_06130</name>
</gene>
<dbReference type="GO" id="GO:0015109">
    <property type="term" value="F:chromate transmembrane transporter activity"/>
    <property type="evidence" value="ECO:0007669"/>
    <property type="project" value="InterPro"/>
</dbReference>
<evidence type="ECO:0000256" key="5">
    <source>
        <dbReference type="ARBA" id="ARBA00022989"/>
    </source>
</evidence>
<dbReference type="PANTHER" id="PTHR43663">
    <property type="entry name" value="CHROMATE TRANSPORT PROTEIN-RELATED"/>
    <property type="match status" value="1"/>
</dbReference>
<sequence>MLFQLFKTFLWISTLTVGGGAAMIPVINKEIVEKKKYMTQEEFLDALGIAQSVPGVLGCNISIIVGYKIRGLAGALVCLFCSILPAFLSILLIAIFFKDMNENYYVSKFFIAVKPALVAVLASAVVILGKKTRLKGKHYVISLLVLILVSYFKISPFLVILFGGLGYVLYCKFLVDRY</sequence>
<dbReference type="GO" id="GO:0005886">
    <property type="term" value="C:plasma membrane"/>
    <property type="evidence" value="ECO:0007669"/>
    <property type="project" value="UniProtKB-SubCell"/>
</dbReference>
<comment type="subcellular location">
    <subcellularLocation>
        <location evidence="1">Cell membrane</location>
        <topology evidence="1">Multi-pass membrane protein</topology>
    </subcellularLocation>
</comment>
<evidence type="ECO:0000256" key="2">
    <source>
        <dbReference type="ARBA" id="ARBA00005262"/>
    </source>
</evidence>
<keyword evidence="5 7" id="KW-1133">Transmembrane helix</keyword>
<dbReference type="RefSeq" id="WP_269721024.1">
    <property type="nucleotide sequence ID" value="NZ_CP101408.1"/>
</dbReference>
<comment type="caution">
    <text evidence="8">The sequence shown here is derived from an EMBL/GenBank/DDBJ whole genome shotgun (WGS) entry which is preliminary data.</text>
</comment>
<evidence type="ECO:0000256" key="6">
    <source>
        <dbReference type="ARBA" id="ARBA00023136"/>
    </source>
</evidence>
<dbReference type="Pfam" id="PF02417">
    <property type="entry name" value="Chromate_transp"/>
    <property type="match status" value="1"/>
</dbReference>
<dbReference type="InterPro" id="IPR052518">
    <property type="entry name" value="CHR_Transporter"/>
</dbReference>
<dbReference type="EMBL" id="JANDZV010000004">
    <property type="protein sequence ID" value="MCZ7407934.1"/>
    <property type="molecule type" value="Genomic_DNA"/>
</dbReference>
<protein>
    <submittedName>
        <fullName evidence="8">Chromate transporter</fullName>
    </submittedName>
</protein>
<comment type="similarity">
    <text evidence="2">Belongs to the chromate ion transporter (CHR) (TC 2.A.51) family.</text>
</comment>
<evidence type="ECO:0000256" key="3">
    <source>
        <dbReference type="ARBA" id="ARBA00022475"/>
    </source>
</evidence>
<reference evidence="8" key="1">
    <citation type="submission" date="2022-07" db="EMBL/GenBank/DDBJ databases">
        <title>Parvimonas micra travels from the subgingival sulcus of the human oral cavity to the colorectal adenocarcinoma.</title>
        <authorList>
            <person name="Conde-Perez K."/>
            <person name="Buetas E."/>
            <person name="Aja-Macaya P."/>
            <person name="Martin-De Arribas E."/>
            <person name="Iglesias-Corras I."/>
            <person name="Trigo-Tasende N."/>
            <person name="Nasser-Ali M."/>
            <person name="Estevez L.S."/>
            <person name="Rumbo-Feal S."/>
            <person name="Otero-Alen B."/>
            <person name="Noguera J.F."/>
            <person name="Concha A."/>
            <person name="Pardinas-Lopez S."/>
            <person name="Carda-Dieguez M."/>
            <person name="Gomez-Randulfe I."/>
            <person name="Martinez-Lago N."/>
            <person name="Ladra S."/>
            <person name="Aparicio L.A."/>
            <person name="Bou G."/>
            <person name="Mira A."/>
            <person name="Vallejo J.A."/>
            <person name="Poza M."/>
        </authorList>
    </citation>
    <scope>NUCLEOTIDE SEQUENCE</scope>
    <source>
        <strain evidence="8">PM79KC-AC-4</strain>
    </source>
</reference>
<dbReference type="Proteomes" id="UP001141458">
    <property type="component" value="Unassembled WGS sequence"/>
</dbReference>
<keyword evidence="4 7" id="KW-0812">Transmembrane</keyword>
<name>A0A9X3HBY7_9FIRM</name>
<accession>A0A9X3HBY7</accession>
<dbReference type="AlphaFoldDB" id="A0A9X3HBY7"/>
<feature type="transmembrane region" description="Helical" evidence="7">
    <location>
        <begin position="9"/>
        <end position="27"/>
    </location>
</feature>
<organism evidence="8 9">
    <name type="scientific">Parvimonas micra</name>
    <dbReference type="NCBI Taxonomy" id="33033"/>
    <lineage>
        <taxon>Bacteria</taxon>
        <taxon>Bacillati</taxon>
        <taxon>Bacillota</taxon>
        <taxon>Tissierellia</taxon>
        <taxon>Tissierellales</taxon>
        <taxon>Peptoniphilaceae</taxon>
        <taxon>Parvimonas</taxon>
    </lineage>
</organism>
<keyword evidence="6 7" id="KW-0472">Membrane</keyword>
<dbReference type="InterPro" id="IPR003370">
    <property type="entry name" value="Chromate_transpt"/>
</dbReference>
<feature type="transmembrane region" description="Helical" evidence="7">
    <location>
        <begin position="74"/>
        <end position="97"/>
    </location>
</feature>
<evidence type="ECO:0000313" key="8">
    <source>
        <dbReference type="EMBL" id="MCZ7407934.1"/>
    </source>
</evidence>
<dbReference type="PANTHER" id="PTHR43663:SF2">
    <property type="entry name" value="CHROMATE TRANSPORT PROTEIN-RELATED"/>
    <property type="match status" value="1"/>
</dbReference>
<proteinExistence type="inferred from homology"/>
<evidence type="ECO:0000313" key="9">
    <source>
        <dbReference type="Proteomes" id="UP001141458"/>
    </source>
</evidence>
<keyword evidence="3" id="KW-1003">Cell membrane</keyword>